<keyword evidence="2" id="KW-0614">Plasmid</keyword>
<organism evidence="2 3">
    <name type="scientific">Methylibium petroleiphilum (strain ATCC BAA-1232 / LMG 22953 / PM1)</name>
    <dbReference type="NCBI Taxonomy" id="420662"/>
    <lineage>
        <taxon>Bacteria</taxon>
        <taxon>Pseudomonadati</taxon>
        <taxon>Pseudomonadota</taxon>
        <taxon>Betaproteobacteria</taxon>
        <taxon>Burkholderiales</taxon>
        <taxon>Sphaerotilaceae</taxon>
        <taxon>Methylibium</taxon>
    </lineage>
</organism>
<reference evidence="2 3" key="1">
    <citation type="journal article" date="2007" name="J. Bacteriol.">
        <title>Whole-genome analysis of the methyl tert-butyl ether-degrading beta-proteobacterium Methylibium petroleiphilum PM1.</title>
        <authorList>
            <person name="Kane S.R."/>
            <person name="Chakicherla A.Y."/>
            <person name="Chain P.S.G."/>
            <person name="Schmidt R."/>
            <person name="Shin M.W."/>
            <person name="Legler T.C."/>
            <person name="Scow K.M."/>
            <person name="Larimer F.W."/>
            <person name="Lucas S.M."/>
            <person name="Richardson P.M."/>
            <person name="Hristova K.R."/>
        </authorList>
    </citation>
    <scope>NUCLEOTIDE SEQUENCE [LARGE SCALE GENOMIC DNA]</scope>
    <source>
        <strain evidence="3">ATCC BAA-1232 / LMG 22953 / PM1</strain>
        <plasmid evidence="2 3">RPME01</plasmid>
    </source>
</reference>
<keyword evidence="3" id="KW-1185">Reference proteome</keyword>
<sequence>MLRFWAYRARREGKPIPRWQLHALSWAEGQMELREERDDWLGRTVRVARFFTQRGHDVFPRLIEAQLIYADVDRLILNGIERDELTRRDQAQTWVLHTSERPAHTGGEANPRADRPQPGAQAPDGTYEMLPP</sequence>
<dbReference type="KEGG" id="mpt:Mpe_B0404"/>
<name>A2SNP0_METPP</name>
<dbReference type="Proteomes" id="UP000000366">
    <property type="component" value="Plasmid RPME01"/>
</dbReference>
<dbReference type="EMBL" id="CP000556">
    <property type="protein sequence ID" value="ABM97179.1"/>
    <property type="molecule type" value="Genomic_DNA"/>
</dbReference>
<protein>
    <submittedName>
        <fullName evidence="2">Uncharacterized protein</fullName>
    </submittedName>
</protein>
<gene>
    <name evidence="2" type="ordered locus">Mpe_B0404</name>
</gene>
<dbReference type="AlphaFoldDB" id="A2SNP0"/>
<feature type="region of interest" description="Disordered" evidence="1">
    <location>
        <begin position="91"/>
        <end position="132"/>
    </location>
</feature>
<dbReference type="HOGENOM" id="CLU_1914632_0_0_4"/>
<geneLocation type="plasmid" evidence="2 3">
    <name>RPME01</name>
</geneLocation>
<evidence type="ECO:0000256" key="1">
    <source>
        <dbReference type="SAM" id="MobiDB-lite"/>
    </source>
</evidence>
<proteinExistence type="predicted"/>
<evidence type="ECO:0000313" key="3">
    <source>
        <dbReference type="Proteomes" id="UP000000366"/>
    </source>
</evidence>
<accession>A2SNP0</accession>
<evidence type="ECO:0000313" key="2">
    <source>
        <dbReference type="EMBL" id="ABM97179.1"/>
    </source>
</evidence>